<reference evidence="2" key="1">
    <citation type="submission" date="2013-12" db="EMBL/GenBank/DDBJ databases">
        <title>The Genome Sequence of Aphanomyces astaci APO3.</title>
        <authorList>
            <consortium name="The Broad Institute Genomics Platform"/>
            <person name="Russ C."/>
            <person name="Tyler B."/>
            <person name="van West P."/>
            <person name="Dieguez-Uribeondo J."/>
            <person name="Young S.K."/>
            <person name="Zeng Q."/>
            <person name="Gargeya S."/>
            <person name="Fitzgerald M."/>
            <person name="Abouelleil A."/>
            <person name="Alvarado L."/>
            <person name="Chapman S.B."/>
            <person name="Gainer-Dewar J."/>
            <person name="Goldberg J."/>
            <person name="Griggs A."/>
            <person name="Gujja S."/>
            <person name="Hansen M."/>
            <person name="Howarth C."/>
            <person name="Imamovic A."/>
            <person name="Ireland A."/>
            <person name="Larimer J."/>
            <person name="McCowan C."/>
            <person name="Murphy C."/>
            <person name="Pearson M."/>
            <person name="Poon T.W."/>
            <person name="Priest M."/>
            <person name="Roberts A."/>
            <person name="Saif S."/>
            <person name="Shea T."/>
            <person name="Sykes S."/>
            <person name="Wortman J."/>
            <person name="Nusbaum C."/>
            <person name="Birren B."/>
        </authorList>
    </citation>
    <scope>NUCLEOTIDE SEQUENCE [LARGE SCALE GENOMIC DNA]</scope>
    <source>
        <strain evidence="2">APO3</strain>
    </source>
</reference>
<dbReference type="EMBL" id="KI913126">
    <property type="protein sequence ID" value="ETV80391.1"/>
    <property type="molecule type" value="Genomic_DNA"/>
</dbReference>
<dbReference type="RefSeq" id="XP_009830315.1">
    <property type="nucleotide sequence ID" value="XM_009832013.1"/>
</dbReference>
<evidence type="ECO:0000256" key="1">
    <source>
        <dbReference type="SAM" id="MobiDB-lite"/>
    </source>
</evidence>
<feature type="region of interest" description="Disordered" evidence="1">
    <location>
        <begin position="1"/>
        <end position="24"/>
    </location>
</feature>
<dbReference type="GeneID" id="20808696"/>
<dbReference type="VEuPathDB" id="FungiDB:H257_06700"/>
<dbReference type="AlphaFoldDB" id="W4GLZ5"/>
<sequence>MNSKRRVATAMPQEKPQQQRVLERQARDQRLERLNVVPSGHTTPWNSNTNVQSTRVARPLVAPLVHTATGTPLRMSRRSRRLVSFDLGKSLPRLPQVQAEVVPLSTAFICTRGTPSIGLPTRGH</sequence>
<organism evidence="2">
    <name type="scientific">Aphanomyces astaci</name>
    <name type="common">Crayfish plague agent</name>
    <dbReference type="NCBI Taxonomy" id="112090"/>
    <lineage>
        <taxon>Eukaryota</taxon>
        <taxon>Sar</taxon>
        <taxon>Stramenopiles</taxon>
        <taxon>Oomycota</taxon>
        <taxon>Saprolegniomycetes</taxon>
        <taxon>Saprolegniales</taxon>
        <taxon>Verrucalvaceae</taxon>
        <taxon>Aphanomyces</taxon>
    </lineage>
</organism>
<protein>
    <submittedName>
        <fullName evidence="2">Uncharacterized protein</fullName>
    </submittedName>
</protein>
<gene>
    <name evidence="2" type="ORF">H257_06700</name>
</gene>
<evidence type="ECO:0000313" key="2">
    <source>
        <dbReference type="EMBL" id="ETV80391.1"/>
    </source>
</evidence>
<accession>W4GLZ5</accession>
<name>W4GLZ5_APHAT</name>
<proteinExistence type="predicted"/>